<protein>
    <submittedName>
        <fullName evidence="2">Uncharacterized protein</fullName>
    </submittedName>
</protein>
<keyword evidence="1" id="KW-0732">Signal</keyword>
<organism evidence="2 3">
    <name type="scientific">Halomonas piscis</name>
    <dbReference type="NCBI Taxonomy" id="3031727"/>
    <lineage>
        <taxon>Bacteria</taxon>
        <taxon>Pseudomonadati</taxon>
        <taxon>Pseudomonadota</taxon>
        <taxon>Gammaproteobacteria</taxon>
        <taxon>Oceanospirillales</taxon>
        <taxon>Halomonadaceae</taxon>
        <taxon>Halomonas</taxon>
    </lineage>
</organism>
<reference evidence="2 3" key="1">
    <citation type="submission" date="2023-03" db="EMBL/GenBank/DDBJ databases">
        <title>Halomonas sp. nov., isolated from Korean tranditional fermented seafood 'Jeotgal'.</title>
        <authorList>
            <person name="Kim B."/>
            <person name="Shin N.-R."/>
        </authorList>
    </citation>
    <scope>NUCLEOTIDE SEQUENCE [LARGE SCALE GENOMIC DNA]</scope>
    <source>
        <strain evidence="2 3">SG2L-4</strain>
    </source>
</reference>
<dbReference type="Proteomes" id="UP001301869">
    <property type="component" value="Chromosome"/>
</dbReference>
<sequence length="155" mass="18579">MQGVTRLPALVLLAVLALALGAGSAHADRYHDGYSGATDAYSGATDGYSGATRKDHGWRHRNHELERRQRRALRRFERRRERDYRRLENRRFRSEWARERAFRELEREHEARLRQILGESRYDEEYRRYDGNSRRGYDRPEDAVIHLILREILDR</sequence>
<name>A0ABY9YXG8_9GAMM</name>
<accession>A0ABY9YXG8</accession>
<feature type="chain" id="PRO_5046920569" evidence="1">
    <location>
        <begin position="28"/>
        <end position="155"/>
    </location>
</feature>
<proteinExistence type="predicted"/>
<evidence type="ECO:0000256" key="1">
    <source>
        <dbReference type="SAM" id="SignalP"/>
    </source>
</evidence>
<keyword evidence="3" id="KW-1185">Reference proteome</keyword>
<dbReference type="RefSeq" id="WP_311882289.1">
    <property type="nucleotide sequence ID" value="NZ_CP119391.1"/>
</dbReference>
<feature type="signal peptide" evidence="1">
    <location>
        <begin position="1"/>
        <end position="27"/>
    </location>
</feature>
<gene>
    <name evidence="2" type="ORF">P1P91_09760</name>
</gene>
<evidence type="ECO:0000313" key="3">
    <source>
        <dbReference type="Proteomes" id="UP001301869"/>
    </source>
</evidence>
<dbReference type="EMBL" id="CP119391">
    <property type="protein sequence ID" value="WNK19161.1"/>
    <property type="molecule type" value="Genomic_DNA"/>
</dbReference>
<evidence type="ECO:0000313" key="2">
    <source>
        <dbReference type="EMBL" id="WNK19161.1"/>
    </source>
</evidence>